<dbReference type="EMBL" id="HBUF01357060">
    <property type="protein sequence ID" value="CAG6718207.1"/>
    <property type="molecule type" value="Transcribed_RNA"/>
</dbReference>
<evidence type="ECO:0000313" key="2">
    <source>
        <dbReference type="EMBL" id="CAG6718206.1"/>
    </source>
</evidence>
<dbReference type="EMBL" id="HBUF01625893">
    <property type="protein sequence ID" value="CAG6782084.1"/>
    <property type="molecule type" value="Transcribed_RNA"/>
</dbReference>
<dbReference type="AlphaFoldDB" id="A0A8D8V377"/>
<accession>A0A8D8V377</accession>
<sequence length="156" mass="17707">MMLCATINSRAVLYLLLTTLIVSCGQFYAEAQQNPTNPRCHIFDSSQCNTSLYALPGFVKKGWFFHTMFHACREYYVNLGEQDCAANLNLFQSFEECNQVCGVSCKLPNNEDGTCTYKDYLPRNCKNLQRPATYTRTPCRAYEVDCCPTNMVTING</sequence>
<name>A0A8D8V377_9HEMI</name>
<feature type="chain" id="PRO_5036262271" evidence="1">
    <location>
        <begin position="32"/>
        <end position="156"/>
    </location>
</feature>
<dbReference type="EMBL" id="HBUF01357059">
    <property type="protein sequence ID" value="CAG6718206.1"/>
    <property type="molecule type" value="Transcribed_RNA"/>
</dbReference>
<dbReference type="EMBL" id="HBUF01625892">
    <property type="protein sequence ID" value="CAG6782083.1"/>
    <property type="molecule type" value="Transcribed_RNA"/>
</dbReference>
<keyword evidence="1" id="KW-0732">Signal</keyword>
<protein>
    <submittedName>
        <fullName evidence="2">Uncharacterized protein</fullName>
    </submittedName>
</protein>
<evidence type="ECO:0000256" key="1">
    <source>
        <dbReference type="SAM" id="SignalP"/>
    </source>
</evidence>
<organism evidence="2">
    <name type="scientific">Cacopsylla melanoneura</name>
    <dbReference type="NCBI Taxonomy" id="428564"/>
    <lineage>
        <taxon>Eukaryota</taxon>
        <taxon>Metazoa</taxon>
        <taxon>Ecdysozoa</taxon>
        <taxon>Arthropoda</taxon>
        <taxon>Hexapoda</taxon>
        <taxon>Insecta</taxon>
        <taxon>Pterygota</taxon>
        <taxon>Neoptera</taxon>
        <taxon>Paraneoptera</taxon>
        <taxon>Hemiptera</taxon>
        <taxon>Sternorrhyncha</taxon>
        <taxon>Psylloidea</taxon>
        <taxon>Psyllidae</taxon>
        <taxon>Psyllinae</taxon>
        <taxon>Cacopsylla</taxon>
    </lineage>
</organism>
<feature type="signal peptide" evidence="1">
    <location>
        <begin position="1"/>
        <end position="31"/>
    </location>
</feature>
<dbReference type="EMBL" id="HBUF01285802">
    <property type="protein sequence ID" value="CAG6688245.1"/>
    <property type="molecule type" value="Transcribed_RNA"/>
</dbReference>
<reference evidence="2" key="1">
    <citation type="submission" date="2021-05" db="EMBL/GenBank/DDBJ databases">
        <authorList>
            <person name="Alioto T."/>
            <person name="Alioto T."/>
            <person name="Gomez Garrido J."/>
        </authorList>
    </citation>
    <scope>NUCLEOTIDE SEQUENCE</scope>
</reference>
<proteinExistence type="predicted"/>